<dbReference type="OrthoDB" id="413008at2759"/>
<keyword evidence="3" id="KW-0472">Membrane</keyword>
<dbReference type="HOGENOM" id="CLU_007078_2_1_1"/>
<dbReference type="InterPro" id="IPR051361">
    <property type="entry name" value="ThrE/Ser_Exporter"/>
</dbReference>
<evidence type="ECO:0000313" key="5">
    <source>
        <dbReference type="EMBL" id="KIW03651.1"/>
    </source>
</evidence>
<dbReference type="RefSeq" id="XP_016213520.1">
    <property type="nucleotide sequence ID" value="XM_016358419.1"/>
</dbReference>
<name>A0A0D1XMD9_9PEZI</name>
<keyword evidence="6" id="KW-1185">Reference proteome</keyword>
<keyword evidence="3" id="KW-0812">Transmembrane</keyword>
<dbReference type="Proteomes" id="UP000053259">
    <property type="component" value="Unassembled WGS sequence"/>
</dbReference>
<feature type="transmembrane region" description="Helical" evidence="3">
    <location>
        <begin position="849"/>
        <end position="870"/>
    </location>
</feature>
<feature type="region of interest" description="Disordered" evidence="2">
    <location>
        <begin position="300"/>
        <end position="356"/>
    </location>
</feature>
<organism evidence="5 6">
    <name type="scientific">Verruconis gallopava</name>
    <dbReference type="NCBI Taxonomy" id="253628"/>
    <lineage>
        <taxon>Eukaryota</taxon>
        <taxon>Fungi</taxon>
        <taxon>Dikarya</taxon>
        <taxon>Ascomycota</taxon>
        <taxon>Pezizomycotina</taxon>
        <taxon>Dothideomycetes</taxon>
        <taxon>Pleosporomycetidae</taxon>
        <taxon>Venturiales</taxon>
        <taxon>Sympoventuriaceae</taxon>
        <taxon>Verruconis</taxon>
    </lineage>
</organism>
<feature type="compositionally biased region" description="Low complexity" evidence="2">
    <location>
        <begin position="336"/>
        <end position="351"/>
    </location>
</feature>
<dbReference type="GeneID" id="27312947"/>
<accession>A0A0D1XMD9</accession>
<feature type="transmembrane region" description="Helical" evidence="3">
    <location>
        <begin position="714"/>
        <end position="732"/>
    </location>
</feature>
<feature type="compositionally biased region" description="Basic and acidic residues" evidence="2">
    <location>
        <begin position="314"/>
        <end position="325"/>
    </location>
</feature>
<feature type="compositionally biased region" description="Acidic residues" evidence="2">
    <location>
        <begin position="189"/>
        <end position="198"/>
    </location>
</feature>
<proteinExistence type="inferred from homology"/>
<comment type="similarity">
    <text evidence="1">Belongs to the ThrE exporter (TC 2.A.79) family.</text>
</comment>
<dbReference type="PANTHER" id="PTHR31082:SF4">
    <property type="entry name" value="PHEROMONE-REGULATED MEMBRANE PROTEIN 10"/>
    <property type="match status" value="1"/>
</dbReference>
<dbReference type="EMBL" id="KN847543">
    <property type="protein sequence ID" value="KIW03651.1"/>
    <property type="molecule type" value="Genomic_DNA"/>
</dbReference>
<feature type="transmembrane region" description="Helical" evidence="3">
    <location>
        <begin position="602"/>
        <end position="621"/>
    </location>
</feature>
<gene>
    <name evidence="5" type="ORF">PV09_04974</name>
</gene>
<evidence type="ECO:0000256" key="2">
    <source>
        <dbReference type="SAM" id="MobiDB-lite"/>
    </source>
</evidence>
<dbReference type="FunCoup" id="A0A0D1XMD9">
    <property type="interactions" value="17"/>
</dbReference>
<evidence type="ECO:0000313" key="6">
    <source>
        <dbReference type="Proteomes" id="UP000053259"/>
    </source>
</evidence>
<feature type="transmembrane region" description="Helical" evidence="3">
    <location>
        <begin position="633"/>
        <end position="652"/>
    </location>
</feature>
<evidence type="ECO:0000259" key="4">
    <source>
        <dbReference type="Pfam" id="PF06738"/>
    </source>
</evidence>
<sequence>MASSQDNINSPNDENRSPFELPNEATSSGQRSPATMVAEGKRKRVGFTSDTSPASPVTETTQRYGGDTPESPAEGFTDAGILQGDIPETVIAHDIPDITEDARRDIYQALGKAREYTPKPQPKKPALRKSFQPPEFELRSLSDLGLDSEDAARHLSSKDAHVRASKLAAKVESYHASAAPSRSGSVDLDITDMETNDDSTDHEGHIKRRGSEDSDDAFLYQNPPQRLRSGSLAQAHDEASRLVRSYTQRYLPSHYENDESPLQSGQITPIVEQREAEYYIPKPSKYRGGVLTSLLKLANGGHQRDSSVSSSSYGRHDNGPSRGFEDFSPTGTTPVHTPGQSPPGSGTTTPTHGKHRKFIPHWTHSRHGSESPNTLGALLGSSLNVAYPSKEVGEQTVKQYKQRPGIGKRTRSSEGILHAWKKIHSNQRDHEIKITKHIAQTIARQKYIVKLCRALMDYGAPTHRLEEYLKMSSRVLEIDAQFLYIPGCMLISFDDPTTHTTEVKLVRTPQGVNLGKLRDTHQIYKEVVHDQIDVNDAMTRLERVMARPNKFPDWFRILVYGFAAASVGPFAFEARPIDLPIAFGLGCILGTLQLKVAPRSDLYANVFEIVAAAITSFLARAFGSISRPDGSRYFCFSALAQSSIALILPGYTVLCASLELQSRSIVAGSVRMVYAIIYSLFLGYSITIGTVIYGYLDHNATSATKCSAHMNESWYFFFVPIFTLCLIIVNQAKWKQAPVMLVISMTGYVVNFYSARLFRGNAQVTQTLGALTIGVMANVYGRISPTCENFFGRLWMEKIYPVIATKQQKLKDQTNDALRKLSSAETGEMSSAEREKLSEKGLWRERKGYGMAAAAMLPAIFVQVPSGLAVSGSLVSGVTSADQIVGNMTGSTTVSSGSDSVSDTNGAAFTVSLSVIQIAIGITVGLFISAVVVYPFGKRRSGLFSF</sequence>
<feature type="compositionally biased region" description="Basic and acidic residues" evidence="2">
    <location>
        <begin position="153"/>
        <end position="162"/>
    </location>
</feature>
<feature type="region of interest" description="Disordered" evidence="2">
    <location>
        <begin position="153"/>
        <end position="239"/>
    </location>
</feature>
<feature type="domain" description="Threonine/serine exporter-like N-terminal" evidence="4">
    <location>
        <begin position="447"/>
        <end position="692"/>
    </location>
</feature>
<feature type="compositionally biased region" description="Basic and acidic residues" evidence="2">
    <location>
        <begin position="199"/>
        <end position="212"/>
    </location>
</feature>
<dbReference type="Pfam" id="PF06738">
    <property type="entry name" value="ThrE"/>
    <property type="match status" value="1"/>
</dbReference>
<dbReference type="AlphaFoldDB" id="A0A0D1XMD9"/>
<evidence type="ECO:0000256" key="3">
    <source>
        <dbReference type="SAM" id="Phobius"/>
    </source>
</evidence>
<feature type="compositionally biased region" description="Polar residues" evidence="2">
    <location>
        <begin position="1"/>
        <end position="12"/>
    </location>
</feature>
<feature type="transmembrane region" description="Helical" evidence="3">
    <location>
        <begin position="672"/>
        <end position="693"/>
    </location>
</feature>
<feature type="transmembrane region" description="Helical" evidence="3">
    <location>
        <begin position="915"/>
        <end position="936"/>
    </location>
</feature>
<reference evidence="5 6" key="1">
    <citation type="submission" date="2015-01" db="EMBL/GenBank/DDBJ databases">
        <title>The Genome Sequence of Ochroconis gallopava CBS43764.</title>
        <authorList>
            <consortium name="The Broad Institute Genomics Platform"/>
            <person name="Cuomo C."/>
            <person name="de Hoog S."/>
            <person name="Gorbushina A."/>
            <person name="Stielow B."/>
            <person name="Teixiera M."/>
            <person name="Abouelleil A."/>
            <person name="Chapman S.B."/>
            <person name="Priest M."/>
            <person name="Young S.K."/>
            <person name="Wortman J."/>
            <person name="Nusbaum C."/>
            <person name="Birren B."/>
        </authorList>
    </citation>
    <scope>NUCLEOTIDE SEQUENCE [LARGE SCALE GENOMIC DNA]</scope>
    <source>
        <strain evidence="5 6">CBS 43764</strain>
    </source>
</reference>
<feature type="region of interest" description="Disordered" evidence="2">
    <location>
        <begin position="111"/>
        <end position="134"/>
    </location>
</feature>
<dbReference type="InParanoid" id="A0A0D1XMD9"/>
<evidence type="ECO:0000256" key="1">
    <source>
        <dbReference type="ARBA" id="ARBA00034125"/>
    </source>
</evidence>
<feature type="compositionally biased region" description="Polar residues" evidence="2">
    <location>
        <begin position="48"/>
        <end position="63"/>
    </location>
</feature>
<dbReference type="VEuPathDB" id="FungiDB:PV09_04974"/>
<feature type="region of interest" description="Disordered" evidence="2">
    <location>
        <begin position="1"/>
        <end position="79"/>
    </location>
</feature>
<dbReference type="InterPro" id="IPR010619">
    <property type="entry name" value="ThrE-like_N"/>
</dbReference>
<feature type="compositionally biased region" description="Polar residues" evidence="2">
    <location>
        <begin position="24"/>
        <end position="33"/>
    </location>
</feature>
<protein>
    <recommendedName>
        <fullName evidence="4">Threonine/serine exporter-like N-terminal domain-containing protein</fullName>
    </recommendedName>
</protein>
<feature type="transmembrane region" description="Helical" evidence="3">
    <location>
        <begin position="738"/>
        <end position="758"/>
    </location>
</feature>
<dbReference type="GO" id="GO:0022857">
    <property type="term" value="F:transmembrane transporter activity"/>
    <property type="evidence" value="ECO:0007669"/>
    <property type="project" value="InterPro"/>
</dbReference>
<keyword evidence="3" id="KW-1133">Transmembrane helix</keyword>
<dbReference type="PANTHER" id="PTHR31082">
    <property type="entry name" value="PHEROMONE-REGULATED MEMBRANE PROTEIN 10"/>
    <property type="match status" value="1"/>
</dbReference>